<dbReference type="Gene3D" id="3.40.50.360">
    <property type="match status" value="1"/>
</dbReference>
<dbReference type="Proteomes" id="UP000430146">
    <property type="component" value="Unassembled WGS sequence"/>
</dbReference>
<dbReference type="AlphaFoldDB" id="A0A5S9R808"/>
<reference evidence="2 3" key="1">
    <citation type="submission" date="2019-11" db="EMBL/GenBank/DDBJ databases">
        <authorList>
            <person name="Holert J."/>
        </authorList>
    </citation>
    <scope>NUCLEOTIDE SEQUENCE [LARGE SCALE GENOMIC DNA]</scope>
    <source>
        <strain evidence="2">BC8_1</strain>
    </source>
</reference>
<dbReference type="InterPro" id="IPR005025">
    <property type="entry name" value="FMN_Rdtase-like_dom"/>
</dbReference>
<dbReference type="GO" id="GO:0016491">
    <property type="term" value="F:oxidoreductase activity"/>
    <property type="evidence" value="ECO:0007669"/>
    <property type="project" value="InterPro"/>
</dbReference>
<dbReference type="InterPro" id="IPR029039">
    <property type="entry name" value="Flavoprotein-like_sf"/>
</dbReference>
<dbReference type="EMBL" id="CACSIP010000045">
    <property type="protein sequence ID" value="CAA0132213.1"/>
    <property type="molecule type" value="Genomic_DNA"/>
</dbReference>
<evidence type="ECO:0000259" key="1">
    <source>
        <dbReference type="Pfam" id="PF03358"/>
    </source>
</evidence>
<evidence type="ECO:0000313" key="3">
    <source>
        <dbReference type="Proteomes" id="UP000430146"/>
    </source>
</evidence>
<protein>
    <recommendedName>
        <fullName evidence="1">NADPH-dependent FMN reductase-like domain-containing protein</fullName>
    </recommendedName>
</protein>
<keyword evidence="3" id="KW-1185">Reference proteome</keyword>
<sequence length="226" mass="24385">MRDAGHGPVWAVRAAGYHTDMPDSTTLRALALVCSLKPSPAESSSALIAEHLFETLRTQDVECDAVRCADFQIAPGVETDMGDGDQWPQLREKVLDADILLISTPVWLGHPSSITQRVLERLDAELSENDEQGRPQMAGKVAVVSVVGNEDGAHKTIADVFQALNDIGYTIPAQGGTYWNGAAMQSTDYKDLDEVPQAVASTTAAVARNAAHLARVLKKSEYPPYE</sequence>
<dbReference type="SUPFAM" id="SSF52218">
    <property type="entry name" value="Flavoproteins"/>
    <property type="match status" value="1"/>
</dbReference>
<dbReference type="Pfam" id="PF03358">
    <property type="entry name" value="FMN_red"/>
    <property type="match status" value="1"/>
</dbReference>
<organism evidence="2 3">
    <name type="scientific">Mycolicibacterium vanbaalenii</name>
    <name type="common">Mycobacterium vanbaalenii</name>
    <dbReference type="NCBI Taxonomy" id="110539"/>
    <lineage>
        <taxon>Bacteria</taxon>
        <taxon>Bacillati</taxon>
        <taxon>Actinomycetota</taxon>
        <taxon>Actinomycetes</taxon>
        <taxon>Mycobacteriales</taxon>
        <taxon>Mycobacteriaceae</taxon>
        <taxon>Mycolicibacterium</taxon>
    </lineage>
</organism>
<accession>A0A5S9R808</accession>
<evidence type="ECO:0000313" key="2">
    <source>
        <dbReference type="EMBL" id="CAA0132213.1"/>
    </source>
</evidence>
<proteinExistence type="predicted"/>
<gene>
    <name evidence="2" type="ORF">AELLOGFF_01667</name>
</gene>
<name>A0A5S9R808_MYCVN</name>
<feature type="domain" description="NADPH-dependent FMN reductase-like" evidence="1">
    <location>
        <begin position="28"/>
        <end position="173"/>
    </location>
</feature>